<evidence type="ECO:0000256" key="2">
    <source>
        <dbReference type="ARBA" id="ARBA00009410"/>
    </source>
</evidence>
<dbReference type="GO" id="GO:0016491">
    <property type="term" value="F:oxidoreductase activity"/>
    <property type="evidence" value="ECO:0007669"/>
    <property type="project" value="UniProtKB-KW"/>
</dbReference>
<dbReference type="AlphaFoldDB" id="A0A5C4TJN5"/>
<comment type="cofactor">
    <cofactor evidence="1">
        <name>FAD</name>
        <dbReference type="ChEBI" id="CHEBI:57692"/>
    </cofactor>
</comment>
<dbReference type="EMBL" id="QFCR01000020">
    <property type="protein sequence ID" value="TNK90044.1"/>
    <property type="molecule type" value="Genomic_DNA"/>
</dbReference>
<evidence type="ECO:0000313" key="7">
    <source>
        <dbReference type="Proteomes" id="UP000313312"/>
    </source>
</evidence>
<feature type="domain" description="FAD dependent oxidoreductase" evidence="5">
    <location>
        <begin position="4"/>
        <end position="349"/>
    </location>
</feature>
<dbReference type="RefSeq" id="WP_056958559.1">
    <property type="nucleotide sequence ID" value="NZ_BAAAXT010000001.1"/>
</dbReference>
<dbReference type="SUPFAM" id="SSF54373">
    <property type="entry name" value="FAD-linked reductases, C-terminal domain"/>
    <property type="match status" value="1"/>
</dbReference>
<evidence type="ECO:0000256" key="4">
    <source>
        <dbReference type="ARBA" id="ARBA00023002"/>
    </source>
</evidence>
<dbReference type="Pfam" id="PF01266">
    <property type="entry name" value="DAO"/>
    <property type="match status" value="1"/>
</dbReference>
<dbReference type="InterPro" id="IPR036188">
    <property type="entry name" value="FAD/NAD-bd_sf"/>
</dbReference>
<proteinExistence type="inferred from homology"/>
<evidence type="ECO:0000256" key="3">
    <source>
        <dbReference type="ARBA" id="ARBA00022630"/>
    </source>
</evidence>
<reference evidence="6 7" key="1">
    <citation type="submission" date="2018-05" db="EMBL/GenBank/DDBJ databases">
        <title>Lactobacillus sanfranciscensis Ah4 draft denome sequence.</title>
        <authorList>
            <person name="Zhang G."/>
        </authorList>
    </citation>
    <scope>NUCLEOTIDE SEQUENCE [LARGE SCALE GENOMIC DNA]</scope>
    <source>
        <strain evidence="6 7">Ah4</strain>
    </source>
</reference>
<comment type="similarity">
    <text evidence="2">Belongs to the DadA oxidoreductase family.</text>
</comment>
<evidence type="ECO:0000313" key="6">
    <source>
        <dbReference type="EMBL" id="TNK90044.1"/>
    </source>
</evidence>
<keyword evidence="3" id="KW-0285">Flavoprotein</keyword>
<dbReference type="SUPFAM" id="SSF51905">
    <property type="entry name" value="FAD/NAD(P)-binding domain"/>
    <property type="match status" value="1"/>
</dbReference>
<accession>A0A5C4TJN5</accession>
<dbReference type="GO" id="GO:0005737">
    <property type="term" value="C:cytoplasm"/>
    <property type="evidence" value="ECO:0007669"/>
    <property type="project" value="TreeGrafter"/>
</dbReference>
<sequence length="369" mass="40971">MVQKIAIIGGGIVGSTAAYYLSQGEYANFEVSMFDEGIGQATKAAAGIISPWLSKRRNKKWFRLASDGAELVAKIAQETKMNDDAYANNGTIITRKNKESLDELYKIALEREKNNPQMGSVQYISKDEIKNLIPIIKNSPYDGLFVPGGSRIDGNLYCQHLLNIAMKRNLSIYKGKVKLINDNQILYKGKIFTFDKIILATGAWSKEILANLKINLNLRPQKGQLIELRIANNEFINKMPVMMPESEYDFIPVGREKLIIGATHDNDQGFDLKHEKSVDIALVKTANNLINNVKANDIILSKVGTRAYTDDFSPFLGMIPGHPSLFIGTGLGSSGLTTGPIVSKLIVDLIKNKKIDLNQYQKPISTYIN</sequence>
<name>A0A5C4TJN5_FRUSA</name>
<keyword evidence="4" id="KW-0560">Oxidoreductase</keyword>
<organism evidence="6 7">
    <name type="scientific">Fructilactobacillus sanfranciscensis</name>
    <name type="common">Lactobacillus sanfranciscensis</name>
    <dbReference type="NCBI Taxonomy" id="1625"/>
    <lineage>
        <taxon>Bacteria</taxon>
        <taxon>Bacillati</taxon>
        <taxon>Bacillota</taxon>
        <taxon>Bacilli</taxon>
        <taxon>Lactobacillales</taxon>
        <taxon>Lactobacillaceae</taxon>
        <taxon>Fructilactobacillus</taxon>
    </lineage>
</organism>
<dbReference type="Proteomes" id="UP000313312">
    <property type="component" value="Unassembled WGS sequence"/>
</dbReference>
<dbReference type="PANTHER" id="PTHR13847:SF286">
    <property type="entry name" value="D-AMINO ACID DEHYDROGENASE"/>
    <property type="match status" value="1"/>
</dbReference>
<dbReference type="InterPro" id="IPR006076">
    <property type="entry name" value="FAD-dep_OxRdtase"/>
</dbReference>
<gene>
    <name evidence="6" type="ORF">DID87_05700</name>
</gene>
<evidence type="ECO:0000256" key="1">
    <source>
        <dbReference type="ARBA" id="ARBA00001974"/>
    </source>
</evidence>
<dbReference type="Gene3D" id="3.50.50.60">
    <property type="entry name" value="FAD/NAD(P)-binding domain"/>
    <property type="match status" value="1"/>
</dbReference>
<dbReference type="Gene3D" id="3.30.9.10">
    <property type="entry name" value="D-Amino Acid Oxidase, subunit A, domain 2"/>
    <property type="match status" value="1"/>
</dbReference>
<protein>
    <submittedName>
        <fullName evidence="6">FAD-binding oxidoreductase</fullName>
    </submittedName>
</protein>
<dbReference type="PANTHER" id="PTHR13847">
    <property type="entry name" value="SARCOSINE DEHYDROGENASE-RELATED"/>
    <property type="match status" value="1"/>
</dbReference>
<evidence type="ECO:0000259" key="5">
    <source>
        <dbReference type="Pfam" id="PF01266"/>
    </source>
</evidence>
<comment type="caution">
    <text evidence="6">The sequence shown here is derived from an EMBL/GenBank/DDBJ whole genome shotgun (WGS) entry which is preliminary data.</text>
</comment>